<protein>
    <submittedName>
        <fullName evidence="1">Uncharacterized protein</fullName>
    </submittedName>
</protein>
<dbReference type="RefSeq" id="WP_255221571.1">
    <property type="nucleotide sequence ID" value="NZ_BAWF01000035.1"/>
</dbReference>
<dbReference type="Proteomes" id="UP000019491">
    <property type="component" value="Unassembled WGS sequence"/>
</dbReference>
<dbReference type="AlphaFoldDB" id="X0Q6D0"/>
<comment type="caution">
    <text evidence="1">The sequence shown here is derived from an EMBL/GenBank/DDBJ whole genome shotgun (WGS) entry which is preliminary data.</text>
</comment>
<evidence type="ECO:0000313" key="1">
    <source>
        <dbReference type="EMBL" id="GAF46907.1"/>
    </source>
</evidence>
<dbReference type="EMBL" id="BAWF01000035">
    <property type="protein sequence ID" value="GAF46907.1"/>
    <property type="molecule type" value="Genomic_DNA"/>
</dbReference>
<sequence>MTTAETLLAGPRGRRMLLAYARDAERTLQPEFCSDSFDYAVSLASYHLESGREGARVLFGPGAEEARRTVLTADDVAHRLSRVPLPEVTAVALRSALADAVDAARYWQDPEGEDIVVDAEPVRRELRRVAEHIARSAHAQWWTTPAATDQWLVGWSADGTDSVGSTTAELLSDYGDRTAAEEVRAERDRPADPSANWSGWWWSTPPTQCSTRLLFAGTPAGLWFVEDSMGWERAITRRVSIPAGARVYEVDGAPAWAELCRQFPVEVTAQKRHDWYRTTGRSGRWVIPDWSRLFERYEGVHLTVAGYLAAAGTAIAVDTDTASVIAGWAPDETYWLTDTVNLGSDDSRTWVCDTSGRHPSWIEETHQ</sequence>
<gene>
    <name evidence="1" type="ORF">RW1_035_00500</name>
</gene>
<keyword evidence="2" id="KW-1185">Reference proteome</keyword>
<proteinExistence type="predicted"/>
<reference evidence="1 2" key="1">
    <citation type="submission" date="2014-02" db="EMBL/GenBank/DDBJ databases">
        <title>Whole genome shotgun sequence of Rhodococcus wratislaviensis NBRC 100605.</title>
        <authorList>
            <person name="Hosoyama A."/>
            <person name="Tsuchikane K."/>
            <person name="Yoshida I."/>
            <person name="Ohji S."/>
            <person name="Ichikawa N."/>
            <person name="Yamazoe A."/>
            <person name="Fujita N."/>
        </authorList>
    </citation>
    <scope>NUCLEOTIDE SEQUENCE [LARGE SCALE GENOMIC DNA]</scope>
    <source>
        <strain evidence="1 2">NBRC 100605</strain>
    </source>
</reference>
<organism evidence="1 2">
    <name type="scientific">Rhodococcus wratislaviensis NBRC 100605</name>
    <dbReference type="NCBI Taxonomy" id="1219028"/>
    <lineage>
        <taxon>Bacteria</taxon>
        <taxon>Bacillati</taxon>
        <taxon>Actinomycetota</taxon>
        <taxon>Actinomycetes</taxon>
        <taxon>Mycobacteriales</taxon>
        <taxon>Nocardiaceae</taxon>
        <taxon>Rhodococcus</taxon>
    </lineage>
</organism>
<name>X0Q6D0_RHOWR</name>
<evidence type="ECO:0000313" key="2">
    <source>
        <dbReference type="Proteomes" id="UP000019491"/>
    </source>
</evidence>
<accession>X0Q6D0</accession>